<dbReference type="AlphaFoldDB" id="A0A4Y2PF70"/>
<evidence type="ECO:0000313" key="2">
    <source>
        <dbReference type="Proteomes" id="UP000499080"/>
    </source>
</evidence>
<dbReference type="EMBL" id="BGPR01011006">
    <property type="protein sequence ID" value="GBN49130.1"/>
    <property type="molecule type" value="Genomic_DNA"/>
</dbReference>
<dbReference type="Proteomes" id="UP000499080">
    <property type="component" value="Unassembled WGS sequence"/>
</dbReference>
<comment type="caution">
    <text evidence="1">The sequence shown here is derived from an EMBL/GenBank/DDBJ whole genome shotgun (WGS) entry which is preliminary data.</text>
</comment>
<reference evidence="1 2" key="1">
    <citation type="journal article" date="2019" name="Sci. Rep.">
        <title>Orb-weaving spider Araneus ventricosus genome elucidates the spidroin gene catalogue.</title>
        <authorList>
            <person name="Kono N."/>
            <person name="Nakamura H."/>
            <person name="Ohtoshi R."/>
            <person name="Moran D.A.P."/>
            <person name="Shinohara A."/>
            <person name="Yoshida Y."/>
            <person name="Fujiwara M."/>
            <person name="Mori M."/>
            <person name="Tomita M."/>
            <person name="Arakawa K."/>
        </authorList>
    </citation>
    <scope>NUCLEOTIDE SEQUENCE [LARGE SCALE GENOMIC DNA]</scope>
</reference>
<name>A0A4Y2PF70_ARAVE</name>
<evidence type="ECO:0000313" key="1">
    <source>
        <dbReference type="EMBL" id="GBN49130.1"/>
    </source>
</evidence>
<gene>
    <name evidence="1" type="ORF">AVEN_241254_1</name>
</gene>
<protein>
    <submittedName>
        <fullName evidence="1">Uncharacterized protein</fullName>
    </submittedName>
</protein>
<organism evidence="1 2">
    <name type="scientific">Araneus ventricosus</name>
    <name type="common">Orbweaver spider</name>
    <name type="synonym">Epeira ventricosa</name>
    <dbReference type="NCBI Taxonomy" id="182803"/>
    <lineage>
        <taxon>Eukaryota</taxon>
        <taxon>Metazoa</taxon>
        <taxon>Ecdysozoa</taxon>
        <taxon>Arthropoda</taxon>
        <taxon>Chelicerata</taxon>
        <taxon>Arachnida</taxon>
        <taxon>Araneae</taxon>
        <taxon>Araneomorphae</taxon>
        <taxon>Entelegynae</taxon>
        <taxon>Araneoidea</taxon>
        <taxon>Araneidae</taxon>
        <taxon>Araneus</taxon>
    </lineage>
</organism>
<proteinExistence type="predicted"/>
<sequence>MVDPQEDQGHANSGRNQRVIEGRTVVQETVQQELFAADHQLKMDCFPSHRWVRTHQGLDEDYPILQRESLFHDTADDGCVWYHCISTDNNDHKILYSYKSMDISVITLTRPSRERYQKVRKHRGV</sequence>
<keyword evidence="2" id="KW-1185">Reference proteome</keyword>
<accession>A0A4Y2PF70</accession>